<feature type="transmembrane region" description="Helical" evidence="7">
    <location>
        <begin position="513"/>
        <end position="536"/>
    </location>
</feature>
<feature type="transmembrane region" description="Helical" evidence="7">
    <location>
        <begin position="217"/>
        <end position="241"/>
    </location>
</feature>
<evidence type="ECO:0000256" key="4">
    <source>
        <dbReference type="ARBA" id="ARBA00022989"/>
    </source>
</evidence>
<dbReference type="InterPro" id="IPR008457">
    <property type="entry name" value="Cu-R_CopD_dom"/>
</dbReference>
<feature type="domain" description="Copper resistance protein D" evidence="8">
    <location>
        <begin position="254"/>
        <end position="351"/>
    </location>
</feature>
<feature type="transmembrane region" description="Helical" evidence="7">
    <location>
        <begin position="392"/>
        <end position="412"/>
    </location>
</feature>
<keyword evidence="10" id="KW-1185">Reference proteome</keyword>
<feature type="transmembrane region" description="Helical" evidence="7">
    <location>
        <begin position="572"/>
        <end position="594"/>
    </location>
</feature>
<feature type="transmembrane region" description="Helical" evidence="7">
    <location>
        <begin position="542"/>
        <end position="560"/>
    </location>
</feature>
<comment type="caution">
    <text evidence="9">The sequence shown here is derived from an EMBL/GenBank/DDBJ whole genome shotgun (WGS) entry which is preliminary data.</text>
</comment>
<proteinExistence type="predicted"/>
<feature type="region of interest" description="Disordered" evidence="6">
    <location>
        <begin position="650"/>
        <end position="671"/>
    </location>
</feature>
<comment type="subcellular location">
    <subcellularLocation>
        <location evidence="1">Cell membrane</location>
        <topology evidence="1">Multi-pass membrane protein</topology>
    </subcellularLocation>
</comment>
<feature type="transmembrane region" description="Helical" evidence="7">
    <location>
        <begin position="186"/>
        <end position="205"/>
    </location>
</feature>
<dbReference type="PANTHER" id="PTHR34820:SF4">
    <property type="entry name" value="INNER MEMBRANE PROTEIN YEBZ"/>
    <property type="match status" value="1"/>
</dbReference>
<dbReference type="GO" id="GO:0006825">
    <property type="term" value="P:copper ion transport"/>
    <property type="evidence" value="ECO:0007669"/>
    <property type="project" value="InterPro"/>
</dbReference>
<feature type="transmembrane region" description="Helical" evidence="7">
    <location>
        <begin position="333"/>
        <end position="351"/>
    </location>
</feature>
<dbReference type="RefSeq" id="WP_179766625.1">
    <property type="nucleotide sequence ID" value="NZ_JACCFO010000001.1"/>
</dbReference>
<dbReference type="GO" id="GO:0005886">
    <property type="term" value="C:plasma membrane"/>
    <property type="evidence" value="ECO:0007669"/>
    <property type="project" value="UniProtKB-SubCell"/>
</dbReference>
<evidence type="ECO:0000256" key="7">
    <source>
        <dbReference type="SAM" id="Phobius"/>
    </source>
</evidence>
<evidence type="ECO:0000256" key="3">
    <source>
        <dbReference type="ARBA" id="ARBA00022692"/>
    </source>
</evidence>
<evidence type="ECO:0000256" key="5">
    <source>
        <dbReference type="ARBA" id="ARBA00023136"/>
    </source>
</evidence>
<dbReference type="EMBL" id="JACCFO010000001">
    <property type="protein sequence ID" value="NYI95017.1"/>
    <property type="molecule type" value="Genomic_DNA"/>
</dbReference>
<protein>
    <submittedName>
        <fullName evidence="9">Putative copper resistance protein D</fullName>
    </submittedName>
</protein>
<feature type="transmembrane region" description="Helical" evidence="7">
    <location>
        <begin position="117"/>
        <end position="136"/>
    </location>
</feature>
<reference evidence="9 10" key="1">
    <citation type="submission" date="2020-07" db="EMBL/GenBank/DDBJ databases">
        <title>Sequencing the genomes of 1000 actinobacteria strains.</title>
        <authorList>
            <person name="Klenk H.-P."/>
        </authorList>
    </citation>
    <scope>NUCLEOTIDE SEQUENCE [LARGE SCALE GENOMIC DNA]</scope>
    <source>
        <strain evidence="9 10">DSM 45927</strain>
    </source>
</reference>
<feature type="compositionally biased region" description="Basic and acidic residues" evidence="6">
    <location>
        <begin position="684"/>
        <end position="697"/>
    </location>
</feature>
<evidence type="ECO:0000313" key="10">
    <source>
        <dbReference type="Proteomes" id="UP000575985"/>
    </source>
</evidence>
<gene>
    <name evidence="9" type="ORF">HNR12_001294</name>
</gene>
<feature type="transmembrane region" description="Helical" evidence="7">
    <location>
        <begin position="625"/>
        <end position="646"/>
    </location>
</feature>
<sequence length="709" mass="74645">MSSSGVRDTTPAPPGGTAPGADTAVTIGVAAIAGGAISLIIALVTGGAVTAEVIPGLPDSGPLTRWGLPVSTMARDLASALTLGLLVLAVFLLPLPAPEDKSGARPLGAQALGYVRAASWAALCWAAAAAATLVFQLSDISGLPPQEVMGNQLTSYAVSVSQGISLLLMILAATALALFCRTAESASSAAVLVVLAAAGMVPPVLTGHSASAGAHELAVAGLALHVLAIAVWVGGLAAVTFHGLRAGAQDAPVAAERFSRMALWAYAGVAVGGVASAVSRLYEPAQLFTTSYGLLILVKIALFAVLGAVGYVHRRATVPRITETAGRRLFARLAGVEIVVMAAAMALGAALSRTPPPPDDGGVPTPAESVLGFPMPPPISAQTLLTLWRPDLFFAVLVAVMGGLYIAGVVRLRRRGDSWPAGRLVAWLAGLLLMTAVLLSGVATYSMVLFSTHMVQHMLLSMMAPVLLVLGAPVTLALRALRPARRRGDRGPREWLNAFLNSRFSKVVTHPGVATPLFVFSPYVLYFTPLFGMLMSDHSGHVFMNVHFLLSGYLYYWTIVGVDPGPRRLHHLLRILLLLLAMGVHAFFGITIMMQTEPLAMSYYGQFDVPWADSVGEDQYAGGGVAWAIGEIPTLLVMLALLRQWAGDEERRERRRERHSRRGGSDDADMDAYNAYLQELDRRARAQEGPARAERPAPEAPAADQETPS</sequence>
<feature type="transmembrane region" description="Helical" evidence="7">
    <location>
        <begin position="294"/>
        <end position="312"/>
    </location>
</feature>
<keyword evidence="3 7" id="KW-0812">Transmembrane</keyword>
<feature type="compositionally biased region" description="Basic residues" evidence="6">
    <location>
        <begin position="653"/>
        <end position="662"/>
    </location>
</feature>
<organism evidence="9 10">
    <name type="scientific">Streptomonospora nanhaiensis</name>
    <dbReference type="NCBI Taxonomy" id="1323731"/>
    <lineage>
        <taxon>Bacteria</taxon>
        <taxon>Bacillati</taxon>
        <taxon>Actinomycetota</taxon>
        <taxon>Actinomycetes</taxon>
        <taxon>Streptosporangiales</taxon>
        <taxon>Nocardiopsidaceae</taxon>
        <taxon>Streptomonospora</taxon>
    </lineage>
</organism>
<keyword evidence="4 7" id="KW-1133">Transmembrane helix</keyword>
<dbReference type="Proteomes" id="UP000575985">
    <property type="component" value="Unassembled WGS sequence"/>
</dbReference>
<dbReference type="AlphaFoldDB" id="A0A853BK57"/>
<keyword evidence="5 7" id="KW-0472">Membrane</keyword>
<feature type="region of interest" description="Disordered" evidence="6">
    <location>
        <begin position="684"/>
        <end position="709"/>
    </location>
</feature>
<feature type="transmembrane region" description="Helical" evidence="7">
    <location>
        <begin position="459"/>
        <end position="481"/>
    </location>
</feature>
<dbReference type="Pfam" id="PF09678">
    <property type="entry name" value="Caa3_CtaG"/>
    <property type="match status" value="1"/>
</dbReference>
<dbReference type="InterPro" id="IPR019108">
    <property type="entry name" value="Caa3_assmbl_CtaG-rel"/>
</dbReference>
<feature type="region of interest" description="Disordered" evidence="6">
    <location>
        <begin position="1"/>
        <end position="20"/>
    </location>
</feature>
<accession>A0A853BK57</accession>
<feature type="transmembrane region" description="Helical" evidence="7">
    <location>
        <begin position="424"/>
        <end position="447"/>
    </location>
</feature>
<feature type="transmembrane region" description="Helical" evidence="7">
    <location>
        <begin position="156"/>
        <end position="179"/>
    </location>
</feature>
<feature type="transmembrane region" description="Helical" evidence="7">
    <location>
        <begin position="77"/>
        <end position="96"/>
    </location>
</feature>
<dbReference type="PANTHER" id="PTHR34820">
    <property type="entry name" value="INNER MEMBRANE PROTEIN YEBZ"/>
    <property type="match status" value="1"/>
</dbReference>
<evidence type="ECO:0000256" key="1">
    <source>
        <dbReference type="ARBA" id="ARBA00004651"/>
    </source>
</evidence>
<evidence type="ECO:0000256" key="6">
    <source>
        <dbReference type="SAM" id="MobiDB-lite"/>
    </source>
</evidence>
<name>A0A853BK57_9ACTN</name>
<feature type="transmembrane region" description="Helical" evidence="7">
    <location>
        <begin position="262"/>
        <end position="282"/>
    </location>
</feature>
<dbReference type="Pfam" id="PF05425">
    <property type="entry name" value="CopD"/>
    <property type="match status" value="1"/>
</dbReference>
<evidence type="ECO:0000259" key="8">
    <source>
        <dbReference type="Pfam" id="PF05425"/>
    </source>
</evidence>
<keyword evidence="2" id="KW-1003">Cell membrane</keyword>
<dbReference type="InterPro" id="IPR032694">
    <property type="entry name" value="CopC/D"/>
</dbReference>
<evidence type="ECO:0000256" key="2">
    <source>
        <dbReference type="ARBA" id="ARBA00022475"/>
    </source>
</evidence>
<evidence type="ECO:0000313" key="9">
    <source>
        <dbReference type="EMBL" id="NYI95017.1"/>
    </source>
</evidence>
<feature type="transmembrane region" description="Helical" evidence="7">
    <location>
        <begin position="36"/>
        <end position="57"/>
    </location>
</feature>